<accession>A0ABR7DPU7</accession>
<dbReference type="EMBL" id="JACOOJ010000010">
    <property type="protein sequence ID" value="MBC5632693.1"/>
    <property type="molecule type" value="Genomic_DNA"/>
</dbReference>
<gene>
    <name evidence="2" type="ORF">H8S65_07930</name>
</gene>
<dbReference type="SUPFAM" id="SSF52540">
    <property type="entry name" value="P-loop containing nucleoside triphosphate hydrolases"/>
    <property type="match status" value="1"/>
</dbReference>
<dbReference type="PANTHER" id="PTHR43581">
    <property type="entry name" value="ATP/GTP PHOSPHATASE"/>
    <property type="match status" value="1"/>
</dbReference>
<evidence type="ECO:0000313" key="2">
    <source>
        <dbReference type="EMBL" id="MBC5632693.1"/>
    </source>
</evidence>
<comment type="caution">
    <text evidence="2">The sequence shown here is derived from an EMBL/GenBank/DDBJ whole genome shotgun (WGS) entry which is preliminary data.</text>
</comment>
<organism evidence="2 3">
    <name type="scientific">Parabacteroides hominis</name>
    <dbReference type="NCBI Taxonomy" id="2763057"/>
    <lineage>
        <taxon>Bacteria</taxon>
        <taxon>Pseudomonadati</taxon>
        <taxon>Bacteroidota</taxon>
        <taxon>Bacteroidia</taxon>
        <taxon>Bacteroidales</taxon>
        <taxon>Tannerellaceae</taxon>
        <taxon>Parabacteroides</taxon>
    </lineage>
</organism>
<evidence type="ECO:0000259" key="1">
    <source>
        <dbReference type="Pfam" id="PF13304"/>
    </source>
</evidence>
<dbReference type="Pfam" id="PF13304">
    <property type="entry name" value="AAA_21"/>
    <property type="match status" value="1"/>
</dbReference>
<dbReference type="InterPro" id="IPR051396">
    <property type="entry name" value="Bact_Antivir_Def_Nuclease"/>
</dbReference>
<name>A0ABR7DPU7_9BACT</name>
<dbReference type="RefSeq" id="WP_186929452.1">
    <property type="nucleotide sequence ID" value="NZ_JACOOJ010000010.1"/>
</dbReference>
<dbReference type="Gene3D" id="3.40.50.300">
    <property type="entry name" value="P-loop containing nucleotide triphosphate hydrolases"/>
    <property type="match status" value="1"/>
</dbReference>
<feature type="domain" description="ATPase AAA-type core" evidence="1">
    <location>
        <begin position="227"/>
        <end position="327"/>
    </location>
</feature>
<sequence length="376" mass="42701">MRIKTLSFEDKSRNWHFDSLSFNDKLTLLVGASGVGKTQILNAIKKLKRIAKGESFNGLKWSVVFETIDEEEYVWSGEFGSRNEIQLDDIASEKKDKYAFLQEKLWKEDNLLIDRSPETIFFNGNQIVKLPSEQSVVALLKEEPVVSPVFDGFAKIGELVFNTKSVSLTILGKSLLEPLLLHFKSVDEIRHSGLGTEIKLCLLYYTDKNEFKKIQSRFINIFPQVEQIKVEVVPGISSDAIGDYPVIQLKEKGVKDWILQPMISSGMLKSLLQVAELYLCEDGAVILIDEFENSLGVNCMDELTEDLVASERDVQFIITSHHPYIINNIPYRNWKIVTRKAGTVVVKNASDYKIGQSKHDAFIQLLQLDEFTEGVE</sequence>
<dbReference type="PANTHER" id="PTHR43581:SF4">
    <property type="entry name" value="ATP_GTP PHOSPHATASE"/>
    <property type="match status" value="1"/>
</dbReference>
<reference evidence="2 3" key="1">
    <citation type="submission" date="2020-08" db="EMBL/GenBank/DDBJ databases">
        <title>Genome public.</title>
        <authorList>
            <person name="Liu C."/>
            <person name="Sun Q."/>
        </authorList>
    </citation>
    <scope>NUCLEOTIDE SEQUENCE [LARGE SCALE GENOMIC DNA]</scope>
    <source>
        <strain evidence="2 3">NSJ-79</strain>
    </source>
</reference>
<keyword evidence="3" id="KW-1185">Reference proteome</keyword>
<proteinExistence type="predicted"/>
<dbReference type="InterPro" id="IPR003959">
    <property type="entry name" value="ATPase_AAA_core"/>
</dbReference>
<dbReference type="Proteomes" id="UP000651475">
    <property type="component" value="Unassembled WGS sequence"/>
</dbReference>
<dbReference type="InterPro" id="IPR027417">
    <property type="entry name" value="P-loop_NTPase"/>
</dbReference>
<protein>
    <submittedName>
        <fullName evidence="2">AAA family ATPase</fullName>
    </submittedName>
</protein>
<evidence type="ECO:0000313" key="3">
    <source>
        <dbReference type="Proteomes" id="UP000651475"/>
    </source>
</evidence>